<dbReference type="Proteomes" id="UP001295740">
    <property type="component" value="Unassembled WGS sequence"/>
</dbReference>
<dbReference type="AlphaFoldDB" id="A0AAI8VIU1"/>
<comment type="caution">
    <text evidence="2">The sequence shown here is derived from an EMBL/GenBank/DDBJ whole genome shotgun (WGS) entry which is preliminary data.</text>
</comment>
<feature type="region of interest" description="Disordered" evidence="1">
    <location>
        <begin position="1"/>
        <end position="120"/>
    </location>
</feature>
<name>A0AAI8VIU1_9PEZI</name>
<organism evidence="2 3">
    <name type="scientific">Anthostomella pinea</name>
    <dbReference type="NCBI Taxonomy" id="933095"/>
    <lineage>
        <taxon>Eukaryota</taxon>
        <taxon>Fungi</taxon>
        <taxon>Dikarya</taxon>
        <taxon>Ascomycota</taxon>
        <taxon>Pezizomycotina</taxon>
        <taxon>Sordariomycetes</taxon>
        <taxon>Xylariomycetidae</taxon>
        <taxon>Xylariales</taxon>
        <taxon>Xylariaceae</taxon>
        <taxon>Anthostomella</taxon>
    </lineage>
</organism>
<evidence type="ECO:0000313" key="3">
    <source>
        <dbReference type="Proteomes" id="UP001295740"/>
    </source>
</evidence>
<sequence>MSPAATLSVIRTNPRGRKSSRRPFVQRMLHSEGTSGSPESMNRPSYSTVEDERDHLSDTETDNSSDSDESGYNNVPDNAEELDGSQGLDKDEGVLHSEHSQALDEGASVEMSLLPIVTEL</sequence>
<gene>
    <name evidence="2" type="ORF">KHLLAP_LOCUS5622</name>
</gene>
<feature type="compositionally biased region" description="Basic and acidic residues" evidence="1">
    <location>
        <begin position="88"/>
        <end position="102"/>
    </location>
</feature>
<feature type="compositionally biased region" description="Acidic residues" evidence="1">
    <location>
        <begin position="59"/>
        <end position="69"/>
    </location>
</feature>
<evidence type="ECO:0000313" key="2">
    <source>
        <dbReference type="EMBL" id="CAJ2505154.1"/>
    </source>
</evidence>
<reference evidence="2" key="1">
    <citation type="submission" date="2023-10" db="EMBL/GenBank/DDBJ databases">
        <authorList>
            <person name="Hackl T."/>
        </authorList>
    </citation>
    <scope>NUCLEOTIDE SEQUENCE</scope>
</reference>
<evidence type="ECO:0000256" key="1">
    <source>
        <dbReference type="SAM" id="MobiDB-lite"/>
    </source>
</evidence>
<feature type="compositionally biased region" description="Polar residues" evidence="1">
    <location>
        <begin position="32"/>
        <end position="48"/>
    </location>
</feature>
<keyword evidence="3" id="KW-1185">Reference proteome</keyword>
<proteinExistence type="predicted"/>
<accession>A0AAI8VIU1</accession>
<dbReference type="EMBL" id="CAUWAG010000007">
    <property type="protein sequence ID" value="CAJ2505154.1"/>
    <property type="molecule type" value="Genomic_DNA"/>
</dbReference>
<protein>
    <submittedName>
        <fullName evidence="2">Uu.00g125480.m01.CDS01</fullName>
    </submittedName>
</protein>